<comment type="similarity">
    <text evidence="9 12">Belongs to the Orn/Lys/Arg decarboxylase class-II family. LysA subfamily.</text>
</comment>
<dbReference type="Gene3D" id="3.20.20.10">
    <property type="entry name" value="Alanine racemase"/>
    <property type="match status" value="1"/>
</dbReference>
<evidence type="ECO:0000256" key="11">
    <source>
        <dbReference type="ARBA" id="ARBA00074972"/>
    </source>
</evidence>
<comment type="cofactor">
    <cofactor evidence="1 12 13 14">
        <name>pyridoxal 5'-phosphate</name>
        <dbReference type="ChEBI" id="CHEBI:597326"/>
    </cofactor>
</comment>
<evidence type="ECO:0000256" key="4">
    <source>
        <dbReference type="ARBA" id="ARBA00022898"/>
    </source>
</evidence>
<dbReference type="EC" id="4.1.1.20" evidence="10 12"/>
<dbReference type="PRINTS" id="PR01181">
    <property type="entry name" value="DAPDCRBXLASE"/>
</dbReference>
<dbReference type="EMBL" id="CP001968">
    <property type="protein sequence ID" value="ADD69249.1"/>
    <property type="molecule type" value="Genomic_DNA"/>
</dbReference>
<comment type="catalytic activity">
    <reaction evidence="7 12 14">
        <text>meso-2,6-diaminopimelate + H(+) = L-lysine + CO2</text>
        <dbReference type="Rhea" id="RHEA:15101"/>
        <dbReference type="ChEBI" id="CHEBI:15378"/>
        <dbReference type="ChEBI" id="CHEBI:16526"/>
        <dbReference type="ChEBI" id="CHEBI:32551"/>
        <dbReference type="ChEBI" id="CHEBI:57791"/>
        <dbReference type="EC" id="4.1.1.20"/>
    </reaction>
</comment>
<dbReference type="Gene3D" id="2.40.37.10">
    <property type="entry name" value="Lyase, Ornithine Decarboxylase, Chain A, domain 1"/>
    <property type="match status" value="1"/>
</dbReference>
<dbReference type="HAMAP" id="MF_02120">
    <property type="entry name" value="LysA"/>
    <property type="match status" value="1"/>
</dbReference>
<dbReference type="HOGENOM" id="CLU_026444_0_0_0"/>
<evidence type="ECO:0000256" key="3">
    <source>
        <dbReference type="ARBA" id="ARBA00022793"/>
    </source>
</evidence>
<protein>
    <recommendedName>
        <fullName evidence="11 12">Diaminopimelate decarboxylase</fullName>
        <shortName evidence="12">DAP decarboxylase</shortName>
        <shortName evidence="12">DAPDC</shortName>
        <ecNumber evidence="10 12">4.1.1.20</ecNumber>
    </recommendedName>
</protein>
<dbReference type="GO" id="GO:0008836">
    <property type="term" value="F:diaminopimelate decarboxylase activity"/>
    <property type="evidence" value="ECO:0007669"/>
    <property type="project" value="UniProtKB-UniRule"/>
</dbReference>
<keyword evidence="2 12" id="KW-0028">Amino-acid biosynthesis</keyword>
<dbReference type="SUPFAM" id="SSF51419">
    <property type="entry name" value="PLP-binding barrel"/>
    <property type="match status" value="1"/>
</dbReference>
<feature type="binding site" evidence="12">
    <location>
        <position position="312"/>
    </location>
    <ligand>
        <name>substrate</name>
    </ligand>
</feature>
<dbReference type="SUPFAM" id="SSF50621">
    <property type="entry name" value="Alanine racemase C-terminal domain-like"/>
    <property type="match status" value="1"/>
</dbReference>
<feature type="binding site" evidence="12">
    <location>
        <position position="316"/>
    </location>
    <ligand>
        <name>substrate</name>
    </ligand>
</feature>
<dbReference type="InterPro" id="IPR022643">
    <property type="entry name" value="De-COase2_C"/>
</dbReference>
<evidence type="ECO:0000259" key="15">
    <source>
        <dbReference type="Pfam" id="PF00278"/>
    </source>
</evidence>
<dbReference type="KEGG" id="dap:Dacet_2489"/>
<proteinExistence type="inferred from homology"/>
<evidence type="ECO:0000256" key="10">
    <source>
        <dbReference type="ARBA" id="ARBA00066427"/>
    </source>
</evidence>
<dbReference type="InParanoid" id="D4H4C0"/>
<feature type="binding site" evidence="12">
    <location>
        <begin position="273"/>
        <end position="276"/>
    </location>
    <ligand>
        <name>pyridoxal 5'-phosphate</name>
        <dbReference type="ChEBI" id="CHEBI:597326"/>
    </ligand>
</feature>
<keyword evidence="3 12" id="KW-0210">Decarboxylase</keyword>
<evidence type="ECO:0000256" key="2">
    <source>
        <dbReference type="ARBA" id="ARBA00022605"/>
    </source>
</evidence>
<reference evidence="17 18" key="1">
    <citation type="journal article" date="2010" name="Stand. Genomic Sci.">
        <title>Complete genome sequence of Denitrovibrio acetiphilus type strain (N2460).</title>
        <authorList>
            <person name="Kiss H."/>
            <person name="Lang E."/>
            <person name="Lapidus A."/>
            <person name="Copeland A."/>
            <person name="Nolan M."/>
            <person name="Glavina Del Rio T."/>
            <person name="Chen F."/>
            <person name="Lucas S."/>
            <person name="Tice H."/>
            <person name="Cheng J.F."/>
            <person name="Han C."/>
            <person name="Goodwin L."/>
            <person name="Pitluck S."/>
            <person name="Liolios K."/>
            <person name="Pati A."/>
            <person name="Ivanova N."/>
            <person name="Mavromatis K."/>
            <person name="Chen A."/>
            <person name="Palaniappan K."/>
            <person name="Land M."/>
            <person name="Hauser L."/>
            <person name="Chang Y.J."/>
            <person name="Jeffries C.D."/>
            <person name="Detter J.C."/>
            <person name="Brettin T."/>
            <person name="Spring S."/>
            <person name="Rohde M."/>
            <person name="Goker M."/>
            <person name="Woyke T."/>
            <person name="Bristow J."/>
            <person name="Eisen J.A."/>
            <person name="Markowitz V."/>
            <person name="Hugenholtz P."/>
            <person name="Kyrpides N.C."/>
            <person name="Klenk H.P."/>
        </authorList>
    </citation>
    <scope>NUCLEOTIDE SEQUENCE [LARGE SCALE GENOMIC DNA]</scope>
    <source>
        <strain evidence="18">DSM 12809 / NBRC 114555 / N2460</strain>
    </source>
</reference>
<dbReference type="UniPathway" id="UPA00034">
    <property type="reaction ID" value="UER00027"/>
</dbReference>
<evidence type="ECO:0000259" key="16">
    <source>
        <dbReference type="Pfam" id="PF02784"/>
    </source>
</evidence>
<dbReference type="FunFam" id="2.40.37.10:FF:000003">
    <property type="entry name" value="Diaminopimelate decarboxylase"/>
    <property type="match status" value="1"/>
</dbReference>
<dbReference type="InterPro" id="IPR029066">
    <property type="entry name" value="PLP-binding_barrel"/>
</dbReference>
<keyword evidence="5 12" id="KW-0457">Lysine biosynthesis</keyword>
<feature type="binding site" evidence="12">
    <location>
        <position position="276"/>
    </location>
    <ligand>
        <name>substrate</name>
    </ligand>
</feature>
<dbReference type="GO" id="GO:0030170">
    <property type="term" value="F:pyridoxal phosphate binding"/>
    <property type="evidence" value="ECO:0007669"/>
    <property type="project" value="UniProtKB-UniRule"/>
</dbReference>
<dbReference type="PROSITE" id="PS00879">
    <property type="entry name" value="ODR_DC_2_2"/>
    <property type="match status" value="1"/>
</dbReference>
<dbReference type="NCBIfam" id="TIGR01048">
    <property type="entry name" value="lysA"/>
    <property type="match status" value="1"/>
</dbReference>
<dbReference type="FunCoup" id="D4H4C0">
    <property type="interactions" value="401"/>
</dbReference>
<dbReference type="Pfam" id="PF02784">
    <property type="entry name" value="Orn_Arg_deC_N"/>
    <property type="match status" value="1"/>
</dbReference>
<evidence type="ECO:0000256" key="7">
    <source>
        <dbReference type="ARBA" id="ARBA00050464"/>
    </source>
</evidence>
<feature type="domain" description="Orn/DAP/Arg decarboxylase 2 C-terminal" evidence="15">
    <location>
        <begin position="29"/>
        <end position="368"/>
    </location>
</feature>
<keyword evidence="6 12" id="KW-0456">Lyase</keyword>
<evidence type="ECO:0000256" key="13">
    <source>
        <dbReference type="PIRSR" id="PIRSR600183-50"/>
    </source>
</evidence>
<dbReference type="InterPro" id="IPR022644">
    <property type="entry name" value="De-COase2_N"/>
</dbReference>
<dbReference type="Proteomes" id="UP000002012">
    <property type="component" value="Chromosome"/>
</dbReference>
<evidence type="ECO:0000256" key="12">
    <source>
        <dbReference type="HAMAP-Rule" id="MF_02120"/>
    </source>
</evidence>
<dbReference type="OrthoDB" id="9802241at2"/>
<evidence type="ECO:0000256" key="1">
    <source>
        <dbReference type="ARBA" id="ARBA00001933"/>
    </source>
</evidence>
<keyword evidence="4 12" id="KW-0663">Pyridoxal phosphate</keyword>
<dbReference type="InterPro" id="IPR009006">
    <property type="entry name" value="Ala_racemase/Decarboxylase_C"/>
</dbReference>
<feature type="binding site" evidence="12">
    <location>
        <position position="342"/>
    </location>
    <ligand>
        <name>substrate</name>
    </ligand>
</feature>
<accession>D4H4C0</accession>
<comment type="function">
    <text evidence="12">Specifically catalyzes the decarboxylation of meso-diaminopimelate (meso-DAP) to L-lysine.</text>
</comment>
<name>D4H4C0_DENA2</name>
<dbReference type="PRINTS" id="PR01179">
    <property type="entry name" value="ODADCRBXLASE"/>
</dbReference>
<evidence type="ECO:0000256" key="5">
    <source>
        <dbReference type="ARBA" id="ARBA00023154"/>
    </source>
</evidence>
<dbReference type="STRING" id="522772.Dacet_2489"/>
<comment type="pathway">
    <text evidence="8 12 14">Amino-acid biosynthesis; L-lysine biosynthesis via DAP pathway; L-lysine from DL-2,6-diaminopimelate: step 1/1.</text>
</comment>
<feature type="binding site" evidence="12">
    <location>
        <position position="370"/>
    </location>
    <ligand>
        <name>pyridoxal 5'-phosphate</name>
        <dbReference type="ChEBI" id="CHEBI:597326"/>
    </ligand>
</feature>
<evidence type="ECO:0000256" key="9">
    <source>
        <dbReference type="ARBA" id="ARBA00060983"/>
    </source>
</evidence>
<comment type="subunit">
    <text evidence="12">Homodimer.</text>
</comment>
<feature type="binding site" evidence="12">
    <location>
        <position position="370"/>
    </location>
    <ligand>
        <name>substrate</name>
    </ligand>
</feature>
<dbReference type="PANTHER" id="PTHR43727">
    <property type="entry name" value="DIAMINOPIMELATE DECARBOXYLASE"/>
    <property type="match status" value="1"/>
</dbReference>
<feature type="binding site" evidence="12">
    <location>
        <position position="239"/>
    </location>
    <ligand>
        <name>pyridoxal 5'-phosphate</name>
        <dbReference type="ChEBI" id="CHEBI:597326"/>
    </ligand>
</feature>
<feature type="active site" description="Proton donor" evidence="13">
    <location>
        <position position="341"/>
    </location>
</feature>
<feature type="domain" description="Orn/DAP/Arg decarboxylase 2 N-terminal" evidence="16">
    <location>
        <begin position="37"/>
        <end position="279"/>
    </location>
</feature>
<dbReference type="Pfam" id="PF00278">
    <property type="entry name" value="Orn_DAP_Arg_deC"/>
    <property type="match status" value="1"/>
</dbReference>
<dbReference type="RefSeq" id="WP_013011750.1">
    <property type="nucleotide sequence ID" value="NC_013943.1"/>
</dbReference>
<dbReference type="InterPro" id="IPR000183">
    <property type="entry name" value="Orn/DAP/Arg_de-COase"/>
</dbReference>
<evidence type="ECO:0000313" key="17">
    <source>
        <dbReference type="EMBL" id="ADD69249.1"/>
    </source>
</evidence>
<dbReference type="PaxDb" id="522772-Dacet_2489"/>
<dbReference type="CDD" id="cd06828">
    <property type="entry name" value="PLPDE_III_DapDC"/>
    <property type="match status" value="1"/>
</dbReference>
<dbReference type="PANTHER" id="PTHR43727:SF2">
    <property type="entry name" value="GROUP IV DECARBOXYLASE"/>
    <property type="match status" value="1"/>
</dbReference>
<dbReference type="FunFam" id="3.20.20.10:FF:000003">
    <property type="entry name" value="Diaminopimelate decarboxylase"/>
    <property type="match status" value="1"/>
</dbReference>
<keyword evidence="18" id="KW-1185">Reference proteome</keyword>
<feature type="modified residue" description="N6-(pyridoxal phosphate)lysine" evidence="12 13">
    <location>
        <position position="60"/>
    </location>
</feature>
<dbReference type="AlphaFoldDB" id="D4H4C0"/>
<evidence type="ECO:0000313" key="18">
    <source>
        <dbReference type="Proteomes" id="UP000002012"/>
    </source>
</evidence>
<sequence length="419" mass="46290">MSSFQYKNETLHCENVSLKQIAEEVGTPFYVYSANGLRKRFREFDNAFEGMDRIVCYAVKACGNIGVLALLGSEGSGADIVSGGELHRALKAGMDKNKIVFAGVGKTEEEIKFGISSDILMFNAESRQEIDLINKCAGEMNATARIAIRVNPDVDAKTHPYISTGLKKNKFGIPVDKAKEDYIYASSLPNIEAVGIHCHIGSQLTEISPFRDAAAILVKLIKDLRKNGVNIKYLDLGGGLGITYHDEHAPSHKEYAEAIKEVIRDEDFTLVFEPGRNISGNAGALVTKVLYTKETEEKSFKIVDAAMNDLARPSLYNAYHEVQAVDSTEKMFTGDIVGPICESSDFLAKDRNMPNVKRGGLYAVMDTGAYGMTMASNYNSRPRVPEILVDGENYHIVRRRETYDDLTGPEGIPKYLRTK</sequence>
<evidence type="ECO:0000256" key="8">
    <source>
        <dbReference type="ARBA" id="ARBA00060643"/>
    </source>
</evidence>
<evidence type="ECO:0000256" key="14">
    <source>
        <dbReference type="RuleBase" id="RU003738"/>
    </source>
</evidence>
<dbReference type="PROSITE" id="PS00878">
    <property type="entry name" value="ODR_DC_2_1"/>
    <property type="match status" value="1"/>
</dbReference>
<dbReference type="InterPro" id="IPR022657">
    <property type="entry name" value="De-COase2_CS"/>
</dbReference>
<dbReference type="eggNOG" id="COG0019">
    <property type="taxonomic scope" value="Bacteria"/>
</dbReference>
<dbReference type="GO" id="GO:0009089">
    <property type="term" value="P:lysine biosynthetic process via diaminopimelate"/>
    <property type="evidence" value="ECO:0007669"/>
    <property type="project" value="UniProtKB-UniRule"/>
</dbReference>
<dbReference type="InterPro" id="IPR022653">
    <property type="entry name" value="De-COase2_pyr-phos_BS"/>
</dbReference>
<organism evidence="17 18">
    <name type="scientific">Denitrovibrio acetiphilus (strain DSM 12809 / NBRC 114555 / N2460)</name>
    <dbReference type="NCBI Taxonomy" id="522772"/>
    <lineage>
        <taxon>Bacteria</taxon>
        <taxon>Pseudomonadati</taxon>
        <taxon>Deferribacterota</taxon>
        <taxon>Deferribacteres</taxon>
        <taxon>Deferribacterales</taxon>
        <taxon>Geovibrionaceae</taxon>
        <taxon>Denitrovibrio</taxon>
    </lineage>
</organism>
<gene>
    <name evidence="12" type="primary">lysA</name>
    <name evidence="17" type="ordered locus">Dacet_2489</name>
</gene>
<dbReference type="InterPro" id="IPR002986">
    <property type="entry name" value="DAP_deCOOHase_LysA"/>
</dbReference>
<evidence type="ECO:0000256" key="6">
    <source>
        <dbReference type="ARBA" id="ARBA00023239"/>
    </source>
</evidence>